<reference evidence="6" key="1">
    <citation type="submission" date="2025-08" db="UniProtKB">
        <authorList>
            <consortium name="RefSeq"/>
        </authorList>
    </citation>
    <scope>IDENTIFICATION</scope>
    <source>
        <tissue evidence="6">Muscle</tissue>
    </source>
</reference>
<dbReference type="Proteomes" id="UP000694941">
    <property type="component" value="Unplaced"/>
</dbReference>
<dbReference type="SMART" id="SM00042">
    <property type="entry name" value="CUB"/>
    <property type="match status" value="2"/>
</dbReference>
<dbReference type="InterPro" id="IPR000859">
    <property type="entry name" value="CUB_dom"/>
</dbReference>
<keyword evidence="3" id="KW-0812">Transmembrane</keyword>
<keyword evidence="3" id="KW-1133">Transmembrane helix</keyword>
<proteinExistence type="predicted"/>
<feature type="domain" description="CUB" evidence="4">
    <location>
        <begin position="28"/>
        <end position="146"/>
    </location>
</feature>
<protein>
    <submittedName>
        <fullName evidence="6">Neuropilin and tolloid-like protein 2</fullName>
    </submittedName>
</protein>
<dbReference type="PROSITE" id="PS01180">
    <property type="entry name" value="CUB"/>
    <property type="match status" value="2"/>
</dbReference>
<evidence type="ECO:0000313" key="5">
    <source>
        <dbReference type="Proteomes" id="UP000694941"/>
    </source>
</evidence>
<dbReference type="Pfam" id="PF00431">
    <property type="entry name" value="CUB"/>
    <property type="match status" value="2"/>
</dbReference>
<organism evidence="5 6">
    <name type="scientific">Limulus polyphemus</name>
    <name type="common">Atlantic horseshoe crab</name>
    <dbReference type="NCBI Taxonomy" id="6850"/>
    <lineage>
        <taxon>Eukaryota</taxon>
        <taxon>Metazoa</taxon>
        <taxon>Ecdysozoa</taxon>
        <taxon>Arthropoda</taxon>
        <taxon>Chelicerata</taxon>
        <taxon>Merostomata</taxon>
        <taxon>Xiphosura</taxon>
        <taxon>Limulidae</taxon>
        <taxon>Limulus</taxon>
    </lineage>
</organism>
<dbReference type="InterPro" id="IPR035914">
    <property type="entry name" value="Sperma_CUB_dom_sf"/>
</dbReference>
<dbReference type="CDD" id="cd00112">
    <property type="entry name" value="LDLa"/>
    <property type="match status" value="1"/>
</dbReference>
<dbReference type="PANTHER" id="PTHR47537">
    <property type="entry name" value="CUBILIN"/>
    <property type="match status" value="1"/>
</dbReference>
<evidence type="ECO:0000256" key="1">
    <source>
        <dbReference type="ARBA" id="ARBA00023157"/>
    </source>
</evidence>
<dbReference type="GeneID" id="106462799"/>
<gene>
    <name evidence="6" type="primary">LOC106462799</name>
</gene>
<accession>A0ABM1SQF2</accession>
<dbReference type="PANTHER" id="PTHR47537:SF2">
    <property type="entry name" value="CUBILIN"/>
    <property type="match status" value="1"/>
</dbReference>
<keyword evidence="5" id="KW-1185">Reference proteome</keyword>
<feature type="domain" description="CUB" evidence="4">
    <location>
        <begin position="163"/>
        <end position="290"/>
    </location>
</feature>
<dbReference type="InterPro" id="IPR053207">
    <property type="entry name" value="Non-NMDA_GluR_Accessory"/>
</dbReference>
<evidence type="ECO:0000256" key="2">
    <source>
        <dbReference type="PROSITE-ProRule" id="PRU00059"/>
    </source>
</evidence>
<evidence type="ECO:0000313" key="6">
    <source>
        <dbReference type="RefSeq" id="XP_022245858.1"/>
    </source>
</evidence>
<dbReference type="CDD" id="cd00041">
    <property type="entry name" value="CUB"/>
    <property type="match status" value="2"/>
</dbReference>
<dbReference type="Gene3D" id="2.60.120.290">
    <property type="entry name" value="Spermadhesin, CUB domain"/>
    <property type="match status" value="2"/>
</dbReference>
<sequence length="447" mass="50528">MHLDTTMQLRGALFITYSFILIQLTDGCMYHFDSTQSKVGNFSSPNFPAKYPDNLQCNYQFVGKPYETLRLTFFSFELEQPYKDGCLTDYVDISTVTAFKVKQLVGRFCGRDVTSPIQSMYPQMEIMFRTNHAKQFRGFYGKYDFRAEKDVPPPESSPKVKGCGGIETGFGGVIISPGYPDSFPEDVKCIWLIRVAHGMHIYIRVLELQLYGSIANCADAELSVFDGYSSFEFNPDLVKRYCGDLKYYKNVEEKTALSERNRLLIRFLTSRGQGKIGDEIMGFKLMWTAVTFRKEGECEGFTCKTSQFCVNSGSPMCAQTRQYCIDPSLVCNGLPNCSENDVSDEDQCNIPLLAGCGAAVSLVVLCSVVGIIVYRKRRRVGKSMSQTQNLNMQLRQLECSPSFPNRSSGNYYSSPSEVCSPLETNCRLHPHYDVIVTDNYPNYRTDV</sequence>
<dbReference type="SUPFAM" id="SSF49854">
    <property type="entry name" value="Spermadhesin, CUB domain"/>
    <property type="match status" value="2"/>
</dbReference>
<evidence type="ECO:0000256" key="3">
    <source>
        <dbReference type="SAM" id="Phobius"/>
    </source>
</evidence>
<name>A0ABM1SQF2_LIMPO</name>
<evidence type="ECO:0000259" key="4">
    <source>
        <dbReference type="PROSITE" id="PS01180"/>
    </source>
</evidence>
<keyword evidence="1" id="KW-1015">Disulfide bond</keyword>
<feature type="transmembrane region" description="Helical" evidence="3">
    <location>
        <begin position="352"/>
        <end position="374"/>
    </location>
</feature>
<keyword evidence="3" id="KW-0472">Membrane</keyword>
<dbReference type="RefSeq" id="XP_022245858.1">
    <property type="nucleotide sequence ID" value="XM_022390150.1"/>
</dbReference>
<comment type="caution">
    <text evidence="2">Lacks conserved residue(s) required for the propagation of feature annotation.</text>
</comment>
<dbReference type="InterPro" id="IPR002172">
    <property type="entry name" value="LDrepeatLR_classA_rpt"/>
</dbReference>